<dbReference type="AlphaFoldDB" id="A0A5P1X261"/>
<reference evidence="1 2" key="1">
    <citation type="submission" date="2019-09" db="EMBL/GenBank/DDBJ databases">
        <title>Complete Genome Sequence of Lactobacillus nenjiangensis SH-Y15, isolated from sauerkraut.</title>
        <authorList>
            <person name="Yang H."/>
        </authorList>
    </citation>
    <scope>NUCLEOTIDE SEQUENCE [LARGE SCALE GENOMIC DNA]</scope>
    <source>
        <strain evidence="1 2">SH-Y15</strain>
    </source>
</reference>
<dbReference type="SUPFAM" id="SSF47413">
    <property type="entry name" value="lambda repressor-like DNA-binding domains"/>
    <property type="match status" value="1"/>
</dbReference>
<proteinExistence type="predicted"/>
<dbReference type="KEGG" id="lnn:F0161_06850"/>
<dbReference type="RefSeq" id="WP_150204141.1">
    <property type="nucleotide sequence ID" value="NZ_CP043939.1"/>
</dbReference>
<protein>
    <submittedName>
        <fullName evidence="1">Uncharacterized protein</fullName>
    </submittedName>
</protein>
<dbReference type="Proteomes" id="UP000325295">
    <property type="component" value="Chromosome"/>
</dbReference>
<sequence length="179" mass="20062">MDVTVHQSANISRFLGRTMKVNRKTATEVGKLIGYSQPLISKMKSGDAALQFDAINSLFKALPEQSEFLRIDIANQITGFTPPVANGDRLAETPLAIASRMRREIDEVEEALKATDDEFESKPEFVHDTRDIVDLDKKLFNVMLLAQTLVALTGNHFGIDIQKMAKDSEQVWKAERLVK</sequence>
<name>A0A5P1X261_9LACO</name>
<keyword evidence="2" id="KW-1185">Reference proteome</keyword>
<dbReference type="InterPro" id="IPR010982">
    <property type="entry name" value="Lambda_DNA-bd_dom_sf"/>
</dbReference>
<organism evidence="1 2">
    <name type="scientific">Paucilactobacillus nenjiangensis</name>
    <dbReference type="NCBI Taxonomy" id="1296540"/>
    <lineage>
        <taxon>Bacteria</taxon>
        <taxon>Bacillati</taxon>
        <taxon>Bacillota</taxon>
        <taxon>Bacilli</taxon>
        <taxon>Lactobacillales</taxon>
        <taxon>Lactobacillaceae</taxon>
        <taxon>Paucilactobacillus</taxon>
    </lineage>
</organism>
<dbReference type="OrthoDB" id="9812960at2"/>
<accession>A0A5P1X261</accession>
<dbReference type="EMBL" id="CP043939">
    <property type="protein sequence ID" value="QER67603.1"/>
    <property type="molecule type" value="Genomic_DNA"/>
</dbReference>
<evidence type="ECO:0000313" key="2">
    <source>
        <dbReference type="Proteomes" id="UP000325295"/>
    </source>
</evidence>
<evidence type="ECO:0000313" key="1">
    <source>
        <dbReference type="EMBL" id="QER67603.1"/>
    </source>
</evidence>
<dbReference type="GO" id="GO:0003677">
    <property type="term" value="F:DNA binding"/>
    <property type="evidence" value="ECO:0007669"/>
    <property type="project" value="InterPro"/>
</dbReference>
<gene>
    <name evidence="1" type="ORF">F0161_06850</name>
</gene>